<dbReference type="OrthoDB" id="6106445at2759"/>
<keyword evidence="4" id="KW-1185">Reference proteome</keyword>
<gene>
    <name evidence="3" type="ORF">MEDL_51678</name>
</gene>
<protein>
    <recommendedName>
        <fullName evidence="2">VWFC domain-containing protein</fullName>
    </recommendedName>
</protein>
<feature type="signal peptide" evidence="1">
    <location>
        <begin position="1"/>
        <end position="23"/>
    </location>
</feature>
<dbReference type="SUPFAM" id="SSF57603">
    <property type="entry name" value="FnI-like domain"/>
    <property type="match status" value="1"/>
</dbReference>
<keyword evidence="1" id="KW-0732">Signal</keyword>
<dbReference type="PROSITE" id="PS50184">
    <property type="entry name" value="VWFC_2"/>
    <property type="match status" value="1"/>
</dbReference>
<evidence type="ECO:0000313" key="4">
    <source>
        <dbReference type="Proteomes" id="UP000683360"/>
    </source>
</evidence>
<proteinExistence type="predicted"/>
<evidence type="ECO:0000259" key="2">
    <source>
        <dbReference type="PROSITE" id="PS50184"/>
    </source>
</evidence>
<comment type="caution">
    <text evidence="3">The sequence shown here is derived from an EMBL/GenBank/DDBJ whole genome shotgun (WGS) entry which is preliminary data.</text>
</comment>
<accession>A0A8S3U704</accession>
<dbReference type="AlphaFoldDB" id="A0A8S3U704"/>
<dbReference type="InterPro" id="IPR001007">
    <property type="entry name" value="VWF_dom"/>
</dbReference>
<organism evidence="3 4">
    <name type="scientific">Mytilus edulis</name>
    <name type="common">Blue mussel</name>
    <dbReference type="NCBI Taxonomy" id="6550"/>
    <lineage>
        <taxon>Eukaryota</taxon>
        <taxon>Metazoa</taxon>
        <taxon>Spiralia</taxon>
        <taxon>Lophotrochozoa</taxon>
        <taxon>Mollusca</taxon>
        <taxon>Bivalvia</taxon>
        <taxon>Autobranchia</taxon>
        <taxon>Pteriomorphia</taxon>
        <taxon>Mytilida</taxon>
        <taxon>Mytiloidea</taxon>
        <taxon>Mytilidae</taxon>
        <taxon>Mytilinae</taxon>
        <taxon>Mytilus</taxon>
    </lineage>
</organism>
<evidence type="ECO:0000313" key="3">
    <source>
        <dbReference type="EMBL" id="CAG2239320.1"/>
    </source>
</evidence>
<feature type="chain" id="PRO_5035918948" description="VWFC domain-containing protein" evidence="1">
    <location>
        <begin position="24"/>
        <end position="310"/>
    </location>
</feature>
<feature type="domain" description="VWFC" evidence="2">
    <location>
        <begin position="234"/>
        <end position="299"/>
    </location>
</feature>
<dbReference type="Proteomes" id="UP000683360">
    <property type="component" value="Unassembled WGS sequence"/>
</dbReference>
<name>A0A8S3U704_MYTED</name>
<sequence>MHITKAWIICTVALFQTVTLSIAAVYTTVAPMSIPQDNSSVPTTTTNNITEPSCFDKLNNCTDFPNDACLGIFHTWALDNCPRRCGLCYTLFPTVKKRCHDKEREICSAQKEVIHYLQYSKGMPKHPEICRSQKDIICSNDANYIWARGSQTCHLCPGHIRTTPTPKGCTFNGVSYQHNAHWTNGCDKNCTCVNGLYSCVFLCPIYPNLPPNWQLVGKSARCCHPHYVIGVGKPICNYGGKEYKQDETWSDGCQFSCICNDAKAGQYQCKELCPKWDLPDVCHWNPASAGKCCSQPECPLPYVIKGYPDL</sequence>
<reference evidence="3" key="1">
    <citation type="submission" date="2021-03" db="EMBL/GenBank/DDBJ databases">
        <authorList>
            <person name="Bekaert M."/>
        </authorList>
    </citation>
    <scope>NUCLEOTIDE SEQUENCE</scope>
</reference>
<dbReference type="EMBL" id="CAJPWZ010002514">
    <property type="protein sequence ID" value="CAG2239320.1"/>
    <property type="molecule type" value="Genomic_DNA"/>
</dbReference>
<dbReference type="SMART" id="SM00214">
    <property type="entry name" value="VWC"/>
    <property type="match status" value="2"/>
</dbReference>
<evidence type="ECO:0000256" key="1">
    <source>
        <dbReference type="SAM" id="SignalP"/>
    </source>
</evidence>